<feature type="domain" description="Putative peptidoglycan binding" evidence="1">
    <location>
        <begin position="18"/>
        <end position="48"/>
    </location>
</feature>
<dbReference type="AlphaFoldDB" id="A0A562I409"/>
<reference evidence="2 3" key="1">
    <citation type="submission" date="2019-07" db="EMBL/GenBank/DDBJ databases">
        <title>R&amp;d 2014.</title>
        <authorList>
            <person name="Klenk H.-P."/>
        </authorList>
    </citation>
    <scope>NUCLEOTIDE SEQUENCE [LARGE SCALE GENOMIC DNA]</scope>
    <source>
        <strain evidence="2 3">DSM 43868</strain>
    </source>
</reference>
<gene>
    <name evidence="2" type="ORF">JD77_00352</name>
</gene>
<evidence type="ECO:0000259" key="1">
    <source>
        <dbReference type="Pfam" id="PF08823"/>
    </source>
</evidence>
<comment type="caution">
    <text evidence="2">The sequence shown here is derived from an EMBL/GenBank/DDBJ whole genome shotgun (WGS) entry which is preliminary data.</text>
</comment>
<sequence>MVPGLLAHAGHPVGAAGLDDALASWAGVKNLEERLVSGRIDPIVLAHLRRAAPPRD</sequence>
<dbReference type="InterPro" id="IPR014927">
    <property type="entry name" value="PG-bd_2"/>
</dbReference>
<evidence type="ECO:0000313" key="2">
    <source>
        <dbReference type="EMBL" id="TWH65415.1"/>
    </source>
</evidence>
<accession>A0A562I409</accession>
<name>A0A562I409_MICOL</name>
<dbReference type="Proteomes" id="UP000319825">
    <property type="component" value="Unassembled WGS sequence"/>
</dbReference>
<organism evidence="2 3">
    <name type="scientific">Micromonospora olivasterospora</name>
    <dbReference type="NCBI Taxonomy" id="1880"/>
    <lineage>
        <taxon>Bacteria</taxon>
        <taxon>Bacillati</taxon>
        <taxon>Actinomycetota</taxon>
        <taxon>Actinomycetes</taxon>
        <taxon>Micromonosporales</taxon>
        <taxon>Micromonosporaceae</taxon>
        <taxon>Micromonospora</taxon>
    </lineage>
</organism>
<dbReference type="Pfam" id="PF08823">
    <property type="entry name" value="PG_binding_2"/>
    <property type="match status" value="1"/>
</dbReference>
<protein>
    <submittedName>
        <fullName evidence="2">Putative peptidoglycan binding protein</fullName>
    </submittedName>
</protein>
<proteinExistence type="predicted"/>
<keyword evidence="3" id="KW-1185">Reference proteome</keyword>
<dbReference type="EMBL" id="VLKE01000001">
    <property type="protein sequence ID" value="TWH65415.1"/>
    <property type="molecule type" value="Genomic_DNA"/>
</dbReference>
<evidence type="ECO:0000313" key="3">
    <source>
        <dbReference type="Proteomes" id="UP000319825"/>
    </source>
</evidence>